<dbReference type="EnsemblPlants" id="Kaladp0008s0776.5.v1.1">
    <property type="protein sequence ID" value="Kaladp0008s0776.5.v1.1"/>
    <property type="gene ID" value="Kaladp0008s0776.v1.1"/>
</dbReference>
<dbReference type="PROSITE" id="PS50969">
    <property type="entry name" value="FCP1"/>
    <property type="match status" value="1"/>
</dbReference>
<evidence type="ECO:0000259" key="5">
    <source>
        <dbReference type="PROSITE" id="PS50969"/>
    </source>
</evidence>
<dbReference type="Gramene" id="Kaladp0008s0776.2.v1.1">
    <property type="protein sequence ID" value="Kaladp0008s0776.2.v1.1"/>
    <property type="gene ID" value="Kaladp0008s0776.v1.1"/>
</dbReference>
<feature type="domain" description="FCP1 homology" evidence="5">
    <location>
        <begin position="247"/>
        <end position="406"/>
    </location>
</feature>
<dbReference type="GO" id="GO:0004721">
    <property type="term" value="F:phosphoprotein phosphatase activity"/>
    <property type="evidence" value="ECO:0007669"/>
    <property type="project" value="UniProtKB-KW"/>
</dbReference>
<organism evidence="6 7">
    <name type="scientific">Kalanchoe fedtschenkoi</name>
    <name type="common">Lavender scallops</name>
    <name type="synonym">South American air plant</name>
    <dbReference type="NCBI Taxonomy" id="63787"/>
    <lineage>
        <taxon>Eukaryota</taxon>
        <taxon>Viridiplantae</taxon>
        <taxon>Streptophyta</taxon>
        <taxon>Embryophyta</taxon>
        <taxon>Tracheophyta</taxon>
        <taxon>Spermatophyta</taxon>
        <taxon>Magnoliopsida</taxon>
        <taxon>eudicotyledons</taxon>
        <taxon>Gunneridae</taxon>
        <taxon>Pentapetalae</taxon>
        <taxon>Saxifragales</taxon>
        <taxon>Crassulaceae</taxon>
        <taxon>Kalanchoe</taxon>
    </lineage>
</organism>
<dbReference type="EnsemblPlants" id="Kaladp0008s0776.2.v1.1">
    <property type="protein sequence ID" value="Kaladp0008s0776.2.v1.1"/>
    <property type="gene ID" value="Kaladp0008s0776.v1.1"/>
</dbReference>
<keyword evidence="1" id="KW-0378">Hydrolase</keyword>
<accession>A0A7N0RF91</accession>
<name>A0A7N0RF91_KALFE</name>
<dbReference type="EnsemblPlants" id="Kaladp0008s0776.1.v1.1">
    <property type="protein sequence ID" value="Kaladp0008s0776.1.v1.1"/>
    <property type="gene ID" value="Kaladp0008s0776.v1.1"/>
</dbReference>
<dbReference type="Pfam" id="PF03031">
    <property type="entry name" value="NIF"/>
    <property type="match status" value="1"/>
</dbReference>
<keyword evidence="2" id="KW-0904">Protein phosphatase</keyword>
<dbReference type="FunFam" id="3.40.50.1000:FF:000015">
    <property type="entry name" value="CTD small phosphatase-like protein 2"/>
    <property type="match status" value="1"/>
</dbReference>
<dbReference type="CDD" id="cd07521">
    <property type="entry name" value="HAD_FCP1-like"/>
    <property type="match status" value="1"/>
</dbReference>
<dbReference type="Gramene" id="Kaladp0008s0776.5.v1.1">
    <property type="protein sequence ID" value="Kaladp0008s0776.5.v1.1"/>
    <property type="gene ID" value="Kaladp0008s0776.v1.1"/>
</dbReference>
<dbReference type="Gene3D" id="3.40.50.1000">
    <property type="entry name" value="HAD superfamily/HAD-like"/>
    <property type="match status" value="1"/>
</dbReference>
<reference evidence="6" key="1">
    <citation type="submission" date="2021-01" db="UniProtKB">
        <authorList>
            <consortium name="EnsemblPlants"/>
        </authorList>
    </citation>
    <scope>IDENTIFICATION</scope>
</reference>
<sequence>MPSLKMKRQNCGLHVCQKSTVISKNTQCHSPPQPQVAESDNLADGAFGELVADGRELDEQRSLGPVSLKAAEMEVSPVVQSNLQSMFSPSIEASEESALHWDAGVMWADFTAKSTTDDSDNSSSDQAQDPQTCNISDYLISDMIVTELSFEEATSGDPAVYNCVNTSLLFDMICDAVEPSSSESTKSSHEGDKPCLYVSMDQLRSCSLESETSPYLNYDEERCASPQWNLANFPESISSCDVQKTAQKRKSVTLVLDLDETLIHSSFDRCDEADFTFPVFFDMKEHTVYVRQRPFLRVFLEKVTEMFEVVIFTASQSIYAKQLLDILDPDGKIISRRYYRESCIFSNGCHTKDLTVLGVDLAKVAIIDNTPEVFQLQVNNGIPIKSWFDDPSDRELLSLLPLLESIVDAEDVRPIIAKKFGNKNQTSTCYRLL</sequence>
<dbReference type="InterPro" id="IPR036412">
    <property type="entry name" value="HAD-like_sf"/>
</dbReference>
<dbReference type="SUPFAM" id="SSF56784">
    <property type="entry name" value="HAD-like"/>
    <property type="match status" value="1"/>
</dbReference>
<dbReference type="InterPro" id="IPR023214">
    <property type="entry name" value="HAD_sf"/>
</dbReference>
<keyword evidence="7" id="KW-1185">Reference proteome</keyword>
<dbReference type="GO" id="GO:0005634">
    <property type="term" value="C:nucleus"/>
    <property type="evidence" value="ECO:0007669"/>
    <property type="project" value="UniProtKB-ARBA"/>
</dbReference>
<comment type="similarity">
    <text evidence="4">Belongs to the CTDSPL2 family.</text>
</comment>
<dbReference type="AlphaFoldDB" id="A0A7N0RF91"/>
<dbReference type="InterPro" id="IPR050365">
    <property type="entry name" value="TIM50"/>
</dbReference>
<dbReference type="InterPro" id="IPR004274">
    <property type="entry name" value="FCP1_dom"/>
</dbReference>
<proteinExistence type="inferred from homology"/>
<evidence type="ECO:0000256" key="3">
    <source>
        <dbReference type="ARBA" id="ARBA00037324"/>
    </source>
</evidence>
<dbReference type="PANTHER" id="PTHR12210">
    <property type="entry name" value="DULLARD PROTEIN PHOSPHATASE"/>
    <property type="match status" value="1"/>
</dbReference>
<dbReference type="Gramene" id="Kaladp0008s0776.1.v1.1">
    <property type="protein sequence ID" value="Kaladp0008s0776.1.v1.1"/>
    <property type="gene ID" value="Kaladp0008s0776.v1.1"/>
</dbReference>
<dbReference type="Proteomes" id="UP000594263">
    <property type="component" value="Unplaced"/>
</dbReference>
<evidence type="ECO:0000256" key="4">
    <source>
        <dbReference type="ARBA" id="ARBA00038355"/>
    </source>
</evidence>
<protein>
    <recommendedName>
        <fullName evidence="5">FCP1 homology domain-containing protein</fullName>
    </recommendedName>
</protein>
<dbReference type="SMART" id="SM00577">
    <property type="entry name" value="CPDc"/>
    <property type="match status" value="1"/>
</dbReference>
<evidence type="ECO:0000256" key="2">
    <source>
        <dbReference type="ARBA" id="ARBA00022912"/>
    </source>
</evidence>
<dbReference type="NCBIfam" id="TIGR02251">
    <property type="entry name" value="HIF-SF_euk"/>
    <property type="match status" value="1"/>
</dbReference>
<dbReference type="InterPro" id="IPR011948">
    <property type="entry name" value="Dullard_phosphatase"/>
</dbReference>
<comment type="function">
    <text evidence="3">Probable phosphatase.</text>
</comment>
<evidence type="ECO:0000256" key="1">
    <source>
        <dbReference type="ARBA" id="ARBA00022801"/>
    </source>
</evidence>
<evidence type="ECO:0000313" key="6">
    <source>
        <dbReference type="EnsemblPlants" id="Kaladp0008s0776.1.v1.1"/>
    </source>
</evidence>
<evidence type="ECO:0000313" key="7">
    <source>
        <dbReference type="Proteomes" id="UP000594263"/>
    </source>
</evidence>